<dbReference type="AlphaFoldDB" id="A0A0V1GTF3"/>
<comment type="caution">
    <text evidence="1">The sequence shown here is derived from an EMBL/GenBank/DDBJ whole genome shotgun (WGS) entry which is preliminary data.</text>
</comment>
<sequence>MRMLLHPCLLGIDFLWPRKASINLGQECDIGLLETVTLPAQTEMMIAGRSDRSLTSDDRFLKPKMVTNYSVMATCSLSRAAGGTVPNLSQYTKRDGQPLPKIDETLKRSAGQTGFQPWTWKVDIGKSKQRKRMKTMMKMKKRQPSLSHLGFVNSV</sequence>
<protein>
    <submittedName>
        <fullName evidence="1">Uncharacterized protein</fullName>
    </submittedName>
</protein>
<evidence type="ECO:0000313" key="1">
    <source>
        <dbReference type="EMBL" id="KRZ01564.1"/>
    </source>
</evidence>
<name>A0A0V1GTF3_9BILA</name>
<dbReference type="EMBL" id="JYDP01000278">
    <property type="protein sequence ID" value="KRZ01564.1"/>
    <property type="molecule type" value="Genomic_DNA"/>
</dbReference>
<evidence type="ECO:0000313" key="2">
    <source>
        <dbReference type="Proteomes" id="UP000055024"/>
    </source>
</evidence>
<proteinExistence type="predicted"/>
<accession>A0A0V1GTF3</accession>
<keyword evidence="2" id="KW-1185">Reference proteome</keyword>
<gene>
    <name evidence="1" type="ORF">T11_14117</name>
</gene>
<dbReference type="Proteomes" id="UP000055024">
    <property type="component" value="Unassembled WGS sequence"/>
</dbReference>
<dbReference type="OrthoDB" id="6156608at2759"/>
<organism evidence="1 2">
    <name type="scientific">Trichinella zimbabwensis</name>
    <dbReference type="NCBI Taxonomy" id="268475"/>
    <lineage>
        <taxon>Eukaryota</taxon>
        <taxon>Metazoa</taxon>
        <taxon>Ecdysozoa</taxon>
        <taxon>Nematoda</taxon>
        <taxon>Enoplea</taxon>
        <taxon>Dorylaimia</taxon>
        <taxon>Trichinellida</taxon>
        <taxon>Trichinellidae</taxon>
        <taxon>Trichinella</taxon>
    </lineage>
</organism>
<reference evidence="1 2" key="1">
    <citation type="submission" date="2015-01" db="EMBL/GenBank/DDBJ databases">
        <title>Evolution of Trichinella species and genotypes.</title>
        <authorList>
            <person name="Korhonen P.K."/>
            <person name="Edoardo P."/>
            <person name="Giuseppe L.R."/>
            <person name="Gasser R.B."/>
        </authorList>
    </citation>
    <scope>NUCLEOTIDE SEQUENCE [LARGE SCALE GENOMIC DNA]</scope>
    <source>
        <strain evidence="1">ISS1029</strain>
    </source>
</reference>